<sequence>MARAGRALASKPAISPIVSSSFPAASKQSKSRLKSRRPWVITTAFRKAAADELGAADPGLSVHHPDRNRHPVRVLVLGAVDHVASQQQKIAAAELRGHGQLVERIRQDAVNTARVVVVDGRHAILHDEARRAAPAEPGGELRATRRKRIERNHAKVGPFAHRLHDGHVEIQIVVVVLVGEVRHRVLVPRRPDLAFGREVGAAERADRRDVDPHAAGARDGARHGRQLVVDRASCAGRDLPDSVRRVDPGARRVVGLEPSDFCVVQKRAHHHIAGGVQVLEASMGRDVVGEHSYVHVRAARASSPHMPMIGRSRCDESRAGLTLANSQHADCVRHDMANTPDRQACCRSARVTEWLSR</sequence>
<name>A0A0G2YAV8_SORCE</name>
<organism evidence="1">
    <name type="scientific">Sorangium cellulosum So0157-2</name>
    <dbReference type="NCBI Taxonomy" id="1254432"/>
    <lineage>
        <taxon>Bacteria</taxon>
        <taxon>Pseudomonadati</taxon>
        <taxon>Myxococcota</taxon>
        <taxon>Polyangia</taxon>
        <taxon>Polyangiales</taxon>
        <taxon>Polyangiaceae</taxon>
        <taxon>Sorangium</taxon>
    </lineage>
</organism>
<dbReference type="AlphaFoldDB" id="A0A0G2YAV8"/>
<reference evidence="1" key="2">
    <citation type="submission" date="2015-05" db="EMBL/GenBank/DDBJ databases">
        <title>The biosynthetic gene cluster for the epothilones from Sorangium cellulosum So0157-2.</title>
        <authorList>
            <person name="Li Y.Z."/>
            <person name="Li Z.F."/>
            <person name="Xia Z.J."/>
            <person name="Zhao J.Y."/>
            <person name="Sun X."/>
            <person name="Zhao L."/>
            <person name="Hu W."/>
            <person name="Liu H."/>
            <person name="Wu Z.H."/>
            <person name="Liu W.F."/>
        </authorList>
    </citation>
    <scope>NUCLEOTIDE SEQUENCE</scope>
    <source>
        <strain evidence="1">So0157-2</strain>
    </source>
</reference>
<protein>
    <submittedName>
        <fullName evidence="1">Uncharacterized protein</fullName>
    </submittedName>
</protein>
<accession>A0A0G2YAV8</accession>
<dbReference type="EMBL" id="EU414841">
    <property type="protein sequence ID" value="AKI82198.1"/>
    <property type="molecule type" value="Genomic_DNA"/>
</dbReference>
<proteinExistence type="predicted"/>
<evidence type="ECO:0000313" key="1">
    <source>
        <dbReference type="EMBL" id="AKI82198.1"/>
    </source>
</evidence>
<reference evidence="1" key="1">
    <citation type="journal article" date="2013" name="Appl. Microbiol. Biotechnol.">
        <title>Characteristics and activity analysis of epothilone operon promoters from Sorangium cellulosum strains in Escherichia coli.</title>
        <authorList>
            <person name="Zhu L.P."/>
            <person name="Li Z.F."/>
            <person name="Sun X."/>
            <person name="Li S.G."/>
            <person name="Li Y.Z."/>
        </authorList>
    </citation>
    <scope>NUCLEOTIDE SEQUENCE</scope>
    <source>
        <strain evidence="1">So0157-2</strain>
    </source>
</reference>